<evidence type="ECO:0000313" key="2">
    <source>
        <dbReference type="EMBL" id="MET8438115.1"/>
    </source>
</evidence>
<dbReference type="SUPFAM" id="SSF160631">
    <property type="entry name" value="SMI1/KNR4-like"/>
    <property type="match status" value="1"/>
</dbReference>
<dbReference type="Pfam" id="PF09346">
    <property type="entry name" value="SMI1_KNR4"/>
    <property type="match status" value="1"/>
</dbReference>
<comment type="caution">
    <text evidence="2">The sequence shown here is derived from an EMBL/GenBank/DDBJ whole genome shotgun (WGS) entry which is preliminary data.</text>
</comment>
<dbReference type="EMBL" id="JBEXIP010000051">
    <property type="protein sequence ID" value="MET8438115.1"/>
    <property type="molecule type" value="Genomic_DNA"/>
</dbReference>
<accession>A0ABV2UJU2</accession>
<dbReference type="Proteomes" id="UP001550044">
    <property type="component" value="Unassembled WGS sequence"/>
</dbReference>
<dbReference type="Gene3D" id="3.40.1580.10">
    <property type="entry name" value="SMI1/KNR4-like"/>
    <property type="match status" value="1"/>
</dbReference>
<name>A0ABV2UJU2_9ACTN</name>
<dbReference type="InterPro" id="IPR037883">
    <property type="entry name" value="Knr4/Smi1-like_sf"/>
</dbReference>
<protein>
    <submittedName>
        <fullName evidence="2">SMI1/KNR4 family protein</fullName>
    </submittedName>
</protein>
<keyword evidence="3" id="KW-1185">Reference proteome</keyword>
<proteinExistence type="predicted"/>
<dbReference type="InterPro" id="IPR018958">
    <property type="entry name" value="Knr4/Smi1-like_dom"/>
</dbReference>
<reference evidence="2 3" key="1">
    <citation type="submission" date="2024-06" db="EMBL/GenBank/DDBJ databases">
        <title>The Natural Products Discovery Center: Release of the First 8490 Sequenced Strains for Exploring Actinobacteria Biosynthetic Diversity.</title>
        <authorList>
            <person name="Kalkreuter E."/>
            <person name="Kautsar S.A."/>
            <person name="Yang D."/>
            <person name="Bader C.D."/>
            <person name="Teijaro C.N."/>
            <person name="Fluegel L."/>
            <person name="Davis C.M."/>
            <person name="Simpson J.R."/>
            <person name="Lauterbach L."/>
            <person name="Steele A.D."/>
            <person name="Gui C."/>
            <person name="Meng S."/>
            <person name="Li G."/>
            <person name="Viehrig K."/>
            <person name="Ye F."/>
            <person name="Su P."/>
            <person name="Kiefer A.F."/>
            <person name="Nichols A."/>
            <person name="Cepeda A.J."/>
            <person name="Yan W."/>
            <person name="Fan B."/>
            <person name="Jiang Y."/>
            <person name="Adhikari A."/>
            <person name="Zheng C.-J."/>
            <person name="Schuster L."/>
            <person name="Cowan T.M."/>
            <person name="Smanski M.J."/>
            <person name="Chevrette M.G."/>
            <person name="De Carvalho L.P.S."/>
            <person name="Shen B."/>
        </authorList>
    </citation>
    <scope>NUCLEOTIDE SEQUENCE [LARGE SCALE GENOMIC DNA]</scope>
    <source>
        <strain evidence="2 3">NPDC005137</strain>
    </source>
</reference>
<organism evidence="2 3">
    <name type="scientific">Streptomyces sp. 900116325</name>
    <dbReference type="NCBI Taxonomy" id="3154295"/>
    <lineage>
        <taxon>Bacteria</taxon>
        <taxon>Bacillati</taxon>
        <taxon>Actinomycetota</taxon>
        <taxon>Actinomycetes</taxon>
        <taxon>Kitasatosporales</taxon>
        <taxon>Streptomycetaceae</taxon>
        <taxon>Streptomyces</taxon>
    </lineage>
</organism>
<gene>
    <name evidence="2" type="ORF">ABZV61_36355</name>
</gene>
<evidence type="ECO:0000259" key="1">
    <source>
        <dbReference type="SMART" id="SM00860"/>
    </source>
</evidence>
<dbReference type="RefSeq" id="WP_356712619.1">
    <property type="nucleotide sequence ID" value="NZ_JBEXIP010000051.1"/>
</dbReference>
<feature type="domain" description="Knr4/Smi1-like" evidence="1">
    <location>
        <begin position="20"/>
        <end position="199"/>
    </location>
</feature>
<dbReference type="SMART" id="SM00860">
    <property type="entry name" value="SMI1_KNR4"/>
    <property type="match status" value="1"/>
</dbReference>
<sequence length="219" mass="24337">MSEELSRWYRGRLVVGPFRPFEVREVEGLEREIGLPLPPSYRSFLEAAGGESLTYSVRLPACAPEPLQSFDDLYQLGRDDDGEYGWGTLLGEYRRSRGGWLAHEVSLAGLLPIARNGGSDTLFLDLNPATHGKLHAFVHGIPHPGHLSKGVFTKVAHDFDAYLDRLVVDPDVAEDTWADVVDSDSTDPWRRTVEEWLDKELPGWRAEPWAAASAPGLGD</sequence>
<evidence type="ECO:0000313" key="3">
    <source>
        <dbReference type="Proteomes" id="UP001550044"/>
    </source>
</evidence>